<dbReference type="WBParaSite" id="PS1159_v2.g6715.t1">
    <property type="protein sequence ID" value="PS1159_v2.g6715.t1"/>
    <property type="gene ID" value="PS1159_v2.g6715"/>
</dbReference>
<evidence type="ECO:0000313" key="1">
    <source>
        <dbReference type="Proteomes" id="UP000887580"/>
    </source>
</evidence>
<proteinExistence type="predicted"/>
<evidence type="ECO:0000313" key="2">
    <source>
        <dbReference type="WBParaSite" id="PS1159_v2.g6715.t1"/>
    </source>
</evidence>
<protein>
    <submittedName>
        <fullName evidence="2">Cytochrome P450</fullName>
    </submittedName>
</protein>
<sequence>MFDNFYWKRRNLPPGPIPLPLLGNLLTLKRLNIENALFTWRKQYGDFFTVWFGTKPAVMVGDYNVLVETFIKDGETYAGRPKDIPHDKGILMADGDLWKDQRRFVLHVFRNFGLGRNLMQERVLNEVSMLISAVKEELNKGVENISIQNIVDIRVGSIINSLTFGYSFEKEKITEFITSKELTQKAVRNNGNPIWKIAQWNPKLFRRLPFFSKTVERILNDKQYLRELFEKKVEAHKNKINFEADQEPTDYAEAFLRHQYKLNKDGVKDHYYTVAKHN</sequence>
<reference evidence="2" key="1">
    <citation type="submission" date="2022-11" db="UniProtKB">
        <authorList>
            <consortium name="WormBaseParasite"/>
        </authorList>
    </citation>
    <scope>IDENTIFICATION</scope>
</reference>
<name>A0AC35GLX8_9BILA</name>
<dbReference type="Proteomes" id="UP000887580">
    <property type="component" value="Unplaced"/>
</dbReference>
<organism evidence="1 2">
    <name type="scientific">Panagrolaimus sp. PS1159</name>
    <dbReference type="NCBI Taxonomy" id="55785"/>
    <lineage>
        <taxon>Eukaryota</taxon>
        <taxon>Metazoa</taxon>
        <taxon>Ecdysozoa</taxon>
        <taxon>Nematoda</taxon>
        <taxon>Chromadorea</taxon>
        <taxon>Rhabditida</taxon>
        <taxon>Tylenchina</taxon>
        <taxon>Panagrolaimomorpha</taxon>
        <taxon>Panagrolaimoidea</taxon>
        <taxon>Panagrolaimidae</taxon>
        <taxon>Panagrolaimus</taxon>
    </lineage>
</organism>
<accession>A0AC35GLX8</accession>